<name>A0A2T3AHE7_9PEZI</name>
<evidence type="ECO:0000259" key="3">
    <source>
        <dbReference type="PROSITE" id="PS50015"/>
    </source>
</evidence>
<keyword evidence="1" id="KW-1015">Disulfide bond</keyword>
<sequence>MALSMMRLLGLLGAMAAFSSAPVAAQLSLPLPIPIVGGTLNCILCQAQAEAALVALATGLPQGLVNGALEPACQDPTIVALGIQAQCISFADTLGGLLVNYVENQLSPQALCQLVSQC</sequence>
<evidence type="ECO:0000256" key="2">
    <source>
        <dbReference type="SAM" id="SignalP"/>
    </source>
</evidence>
<feature type="signal peptide" evidence="2">
    <location>
        <begin position="1"/>
        <end position="25"/>
    </location>
</feature>
<evidence type="ECO:0000313" key="4">
    <source>
        <dbReference type="EMBL" id="PSR97695.1"/>
    </source>
</evidence>
<evidence type="ECO:0000313" key="5">
    <source>
        <dbReference type="Proteomes" id="UP000241462"/>
    </source>
</evidence>
<keyword evidence="2" id="KW-0732">Signal</keyword>
<organism evidence="4 5">
    <name type="scientific">Coniella lustricola</name>
    <dbReference type="NCBI Taxonomy" id="2025994"/>
    <lineage>
        <taxon>Eukaryota</taxon>
        <taxon>Fungi</taxon>
        <taxon>Dikarya</taxon>
        <taxon>Ascomycota</taxon>
        <taxon>Pezizomycotina</taxon>
        <taxon>Sordariomycetes</taxon>
        <taxon>Sordariomycetidae</taxon>
        <taxon>Diaporthales</taxon>
        <taxon>Schizoparmaceae</taxon>
        <taxon>Coniella</taxon>
    </lineage>
</organism>
<dbReference type="Gene3D" id="1.10.225.10">
    <property type="entry name" value="Saposin-like"/>
    <property type="match status" value="1"/>
</dbReference>
<dbReference type="Pfam" id="PF03489">
    <property type="entry name" value="SapB_2"/>
    <property type="match status" value="1"/>
</dbReference>
<feature type="domain" description="Saposin B-type" evidence="3">
    <location>
        <begin position="38"/>
        <end position="118"/>
    </location>
</feature>
<dbReference type="SUPFAM" id="SSF47862">
    <property type="entry name" value="Saposin"/>
    <property type="match status" value="1"/>
</dbReference>
<dbReference type="Proteomes" id="UP000241462">
    <property type="component" value="Unassembled WGS sequence"/>
</dbReference>
<keyword evidence="5" id="KW-1185">Reference proteome</keyword>
<dbReference type="EMBL" id="KZ678389">
    <property type="protein sequence ID" value="PSR97695.1"/>
    <property type="molecule type" value="Genomic_DNA"/>
</dbReference>
<dbReference type="InterPro" id="IPR008139">
    <property type="entry name" value="SaposinB_dom"/>
</dbReference>
<dbReference type="InParanoid" id="A0A2T3AHE7"/>
<reference evidence="4 5" key="1">
    <citation type="journal article" date="2018" name="Mycol. Prog.">
        <title>Coniella lustricola, a new species from submerged detritus.</title>
        <authorList>
            <person name="Raudabaugh D.B."/>
            <person name="Iturriaga T."/>
            <person name="Carver A."/>
            <person name="Mondo S."/>
            <person name="Pangilinan J."/>
            <person name="Lipzen A."/>
            <person name="He G."/>
            <person name="Amirebrahimi M."/>
            <person name="Grigoriev I.V."/>
            <person name="Miller A.N."/>
        </authorList>
    </citation>
    <scope>NUCLEOTIDE SEQUENCE [LARGE SCALE GENOMIC DNA]</scope>
    <source>
        <strain evidence="4 5">B22-T-1</strain>
    </source>
</reference>
<protein>
    <recommendedName>
        <fullName evidence="3">Saposin B-type domain-containing protein</fullName>
    </recommendedName>
</protein>
<dbReference type="InterPro" id="IPR008138">
    <property type="entry name" value="SapB_2"/>
</dbReference>
<proteinExistence type="predicted"/>
<feature type="chain" id="PRO_5015722200" description="Saposin B-type domain-containing protein" evidence="2">
    <location>
        <begin position="26"/>
        <end position="118"/>
    </location>
</feature>
<dbReference type="PROSITE" id="PS50015">
    <property type="entry name" value="SAP_B"/>
    <property type="match status" value="1"/>
</dbReference>
<dbReference type="InterPro" id="IPR011001">
    <property type="entry name" value="Saposin-like"/>
</dbReference>
<evidence type="ECO:0000256" key="1">
    <source>
        <dbReference type="ARBA" id="ARBA00023157"/>
    </source>
</evidence>
<accession>A0A2T3AHE7</accession>
<dbReference type="AlphaFoldDB" id="A0A2T3AHE7"/>
<gene>
    <name evidence="4" type="ORF">BD289DRAFT_84474</name>
</gene>